<evidence type="ECO:0000313" key="1">
    <source>
        <dbReference type="EMBL" id="CCX16534.1"/>
    </source>
</evidence>
<name>U4LII7_PYROM</name>
<protein>
    <submittedName>
        <fullName evidence="1">Uncharacterized protein</fullName>
    </submittedName>
</protein>
<accession>U4LII7</accession>
<dbReference type="AlphaFoldDB" id="U4LII7"/>
<evidence type="ECO:0000313" key="2">
    <source>
        <dbReference type="Proteomes" id="UP000018144"/>
    </source>
</evidence>
<dbReference type="EMBL" id="HF936418">
    <property type="protein sequence ID" value="CCX16534.1"/>
    <property type="molecule type" value="Genomic_DNA"/>
</dbReference>
<reference evidence="1 2" key="1">
    <citation type="journal article" date="2013" name="PLoS Genet.">
        <title>The genome and development-dependent transcriptomes of Pyronema confluens: a window into fungal evolution.</title>
        <authorList>
            <person name="Traeger S."/>
            <person name="Altegoer F."/>
            <person name="Freitag M."/>
            <person name="Gabaldon T."/>
            <person name="Kempken F."/>
            <person name="Kumar A."/>
            <person name="Marcet-Houben M."/>
            <person name="Poggeler S."/>
            <person name="Stajich J.E."/>
            <person name="Nowrousian M."/>
        </authorList>
    </citation>
    <scope>NUCLEOTIDE SEQUENCE [LARGE SCALE GENOMIC DNA]</scope>
    <source>
        <strain evidence="2">CBS 100304</strain>
        <tissue evidence="1">Vegetative mycelium</tissue>
    </source>
</reference>
<gene>
    <name evidence="1" type="ORF">PCON_03177</name>
</gene>
<dbReference type="Proteomes" id="UP000018144">
    <property type="component" value="Unassembled WGS sequence"/>
</dbReference>
<proteinExistence type="predicted"/>
<organism evidence="1 2">
    <name type="scientific">Pyronema omphalodes (strain CBS 100304)</name>
    <name type="common">Pyronema confluens</name>
    <dbReference type="NCBI Taxonomy" id="1076935"/>
    <lineage>
        <taxon>Eukaryota</taxon>
        <taxon>Fungi</taxon>
        <taxon>Dikarya</taxon>
        <taxon>Ascomycota</taxon>
        <taxon>Pezizomycotina</taxon>
        <taxon>Pezizomycetes</taxon>
        <taxon>Pezizales</taxon>
        <taxon>Pyronemataceae</taxon>
        <taxon>Pyronema</taxon>
    </lineage>
</organism>
<keyword evidence="2" id="KW-1185">Reference proteome</keyword>
<sequence length="49" mass="5472">MVTYRRSLGRCCSGMFNVSKIGISYSCTDAHETFEASADLSFRLRTESS</sequence>